<gene>
    <name evidence="1" type="ORF">QYM36_013918</name>
</gene>
<reference evidence="1" key="1">
    <citation type="submission" date="2023-07" db="EMBL/GenBank/DDBJ databases">
        <title>Chromosome-level genome assembly of Artemia franciscana.</title>
        <authorList>
            <person name="Jo E."/>
        </authorList>
    </citation>
    <scope>NUCLEOTIDE SEQUENCE</scope>
    <source>
        <tissue evidence="1">Whole body</tissue>
    </source>
</reference>
<proteinExistence type="predicted"/>
<dbReference type="EMBL" id="JAVRJZ010000018">
    <property type="protein sequence ID" value="KAK2708155.1"/>
    <property type="molecule type" value="Genomic_DNA"/>
</dbReference>
<dbReference type="SUPFAM" id="SSF46966">
    <property type="entry name" value="Spectrin repeat"/>
    <property type="match status" value="1"/>
</dbReference>
<dbReference type="Pfam" id="PF00435">
    <property type="entry name" value="Spectrin"/>
    <property type="match status" value="1"/>
</dbReference>
<dbReference type="Gene3D" id="1.20.58.60">
    <property type="match status" value="1"/>
</dbReference>
<dbReference type="Proteomes" id="UP001187531">
    <property type="component" value="Unassembled WGS sequence"/>
</dbReference>
<dbReference type="AlphaFoldDB" id="A0AA88HFI7"/>
<comment type="caution">
    <text evidence="1">The sequence shown here is derived from an EMBL/GenBank/DDBJ whole genome shotgun (WGS) entry which is preliminary data.</text>
</comment>
<dbReference type="InterPro" id="IPR002017">
    <property type="entry name" value="Spectrin_repeat"/>
</dbReference>
<evidence type="ECO:0000313" key="1">
    <source>
        <dbReference type="EMBL" id="KAK2708155.1"/>
    </source>
</evidence>
<protein>
    <submittedName>
        <fullName evidence="1">Uncharacterized protein</fullName>
    </submittedName>
</protein>
<name>A0AA88HFI7_ARTSF</name>
<organism evidence="1 2">
    <name type="scientific">Artemia franciscana</name>
    <name type="common">Brine shrimp</name>
    <name type="synonym">Artemia sanfranciscana</name>
    <dbReference type="NCBI Taxonomy" id="6661"/>
    <lineage>
        <taxon>Eukaryota</taxon>
        <taxon>Metazoa</taxon>
        <taxon>Ecdysozoa</taxon>
        <taxon>Arthropoda</taxon>
        <taxon>Crustacea</taxon>
        <taxon>Branchiopoda</taxon>
        <taxon>Anostraca</taxon>
        <taxon>Artemiidae</taxon>
        <taxon>Artemia</taxon>
    </lineage>
</organism>
<sequence>MNKEHEVVMMLDECQYLLQNSKRSDAKQQLKLLEKIRAEWEKVKSTTTEKKTAGYDGTKSLRKSFLAICDIHKEGVTEDVGVVKQKWKGFNAAVQERSQILGDLLLRLADYKVVKAQLQEQKLLKKRLFDGQHSMSALLDMGHDLASKLEPKDKTDLEERMQEQVARFDNLSQMADERMQALNTTMSVAK</sequence>
<accession>A0AA88HFI7</accession>
<keyword evidence="2" id="KW-1185">Reference proteome</keyword>
<evidence type="ECO:0000313" key="2">
    <source>
        <dbReference type="Proteomes" id="UP001187531"/>
    </source>
</evidence>